<accession>A0A2P2PH45</accession>
<dbReference type="AlphaFoldDB" id="A0A2P2PH45"/>
<dbReference type="EMBL" id="GGEC01073533">
    <property type="protein sequence ID" value="MBX54017.1"/>
    <property type="molecule type" value="Transcribed_RNA"/>
</dbReference>
<evidence type="ECO:0000313" key="1">
    <source>
        <dbReference type="EMBL" id="MBX54017.1"/>
    </source>
</evidence>
<protein>
    <submittedName>
        <fullName evidence="1">Uncharacterized protein</fullName>
    </submittedName>
</protein>
<proteinExistence type="predicted"/>
<organism evidence="1">
    <name type="scientific">Rhizophora mucronata</name>
    <name type="common">Asiatic mangrove</name>
    <dbReference type="NCBI Taxonomy" id="61149"/>
    <lineage>
        <taxon>Eukaryota</taxon>
        <taxon>Viridiplantae</taxon>
        <taxon>Streptophyta</taxon>
        <taxon>Embryophyta</taxon>
        <taxon>Tracheophyta</taxon>
        <taxon>Spermatophyta</taxon>
        <taxon>Magnoliopsida</taxon>
        <taxon>eudicotyledons</taxon>
        <taxon>Gunneridae</taxon>
        <taxon>Pentapetalae</taxon>
        <taxon>rosids</taxon>
        <taxon>fabids</taxon>
        <taxon>Malpighiales</taxon>
        <taxon>Rhizophoraceae</taxon>
        <taxon>Rhizophora</taxon>
    </lineage>
</organism>
<sequence>MRISVLLLLNICFFFVILCVILSVHVCAIQECFWVIGKWF</sequence>
<reference evidence="1" key="1">
    <citation type="submission" date="2018-02" db="EMBL/GenBank/DDBJ databases">
        <title>Rhizophora mucronata_Transcriptome.</title>
        <authorList>
            <person name="Meera S.P."/>
            <person name="Sreeshan A."/>
            <person name="Augustine A."/>
        </authorList>
    </citation>
    <scope>NUCLEOTIDE SEQUENCE</scope>
    <source>
        <tissue evidence="1">Leaf</tissue>
    </source>
</reference>
<name>A0A2P2PH45_RHIMU</name>